<feature type="region of interest" description="Disordered" evidence="7">
    <location>
        <begin position="100"/>
        <end position="141"/>
    </location>
</feature>
<comment type="similarity">
    <text evidence="5">Belongs to the laat-1 family.</text>
</comment>
<gene>
    <name evidence="9" type="ORF">TWF696_001172</name>
</gene>
<keyword evidence="2 8" id="KW-0812">Transmembrane</keyword>
<comment type="catalytic activity">
    <reaction evidence="6">
        <text>L-histidine(out) + L-arginine(in) = L-histidine(in) + L-arginine(out)</text>
        <dbReference type="Rhea" id="RHEA:71063"/>
        <dbReference type="ChEBI" id="CHEBI:32682"/>
        <dbReference type="ChEBI" id="CHEBI:57595"/>
    </reaction>
</comment>
<dbReference type="AlphaFoldDB" id="A0AAV9UBW8"/>
<reference evidence="9 10" key="1">
    <citation type="submission" date="2019-10" db="EMBL/GenBank/DDBJ databases">
        <authorList>
            <person name="Palmer J.M."/>
        </authorList>
    </citation>
    <scope>NUCLEOTIDE SEQUENCE [LARGE SCALE GENOMIC DNA]</scope>
    <source>
        <strain evidence="9 10">TWF696</strain>
    </source>
</reference>
<dbReference type="InterPro" id="IPR051415">
    <property type="entry name" value="LAAT-1"/>
</dbReference>
<dbReference type="PANTHER" id="PTHR16201">
    <property type="entry name" value="SEVEN TRANSMEMBRANE PROTEIN 1-RELATED"/>
    <property type="match status" value="1"/>
</dbReference>
<evidence type="ECO:0000256" key="2">
    <source>
        <dbReference type="ARBA" id="ARBA00022692"/>
    </source>
</evidence>
<feature type="transmembrane region" description="Helical" evidence="8">
    <location>
        <begin position="238"/>
        <end position="259"/>
    </location>
</feature>
<feature type="transmembrane region" description="Helical" evidence="8">
    <location>
        <begin position="6"/>
        <end position="29"/>
    </location>
</feature>
<feature type="transmembrane region" description="Helical" evidence="8">
    <location>
        <begin position="166"/>
        <end position="187"/>
    </location>
</feature>
<dbReference type="GO" id="GO:0034486">
    <property type="term" value="P:vacuolar transmembrane transport"/>
    <property type="evidence" value="ECO:0007669"/>
    <property type="project" value="UniProtKB-ARBA"/>
</dbReference>
<dbReference type="Gene3D" id="1.20.1280.290">
    <property type="match status" value="2"/>
</dbReference>
<comment type="caution">
    <text evidence="9">The sequence shown here is derived from an EMBL/GenBank/DDBJ whole genome shotgun (WGS) entry which is preliminary data.</text>
</comment>
<organism evidence="9 10">
    <name type="scientific">Orbilia brochopaga</name>
    <dbReference type="NCBI Taxonomy" id="3140254"/>
    <lineage>
        <taxon>Eukaryota</taxon>
        <taxon>Fungi</taxon>
        <taxon>Dikarya</taxon>
        <taxon>Ascomycota</taxon>
        <taxon>Pezizomycotina</taxon>
        <taxon>Orbiliomycetes</taxon>
        <taxon>Orbiliales</taxon>
        <taxon>Orbiliaceae</taxon>
        <taxon>Orbilia</taxon>
    </lineage>
</organism>
<keyword evidence="4 8" id="KW-0472">Membrane</keyword>
<evidence type="ECO:0000313" key="9">
    <source>
        <dbReference type="EMBL" id="KAK6337686.1"/>
    </source>
</evidence>
<name>A0AAV9UBW8_9PEZI</name>
<proteinExistence type="inferred from homology"/>
<dbReference type="GO" id="GO:0098852">
    <property type="term" value="C:lytic vacuole membrane"/>
    <property type="evidence" value="ECO:0007669"/>
    <property type="project" value="UniProtKB-ARBA"/>
</dbReference>
<accession>A0AAV9UBW8</accession>
<feature type="transmembrane region" description="Helical" evidence="8">
    <location>
        <begin position="271"/>
        <end position="289"/>
    </location>
</feature>
<evidence type="ECO:0008006" key="11">
    <source>
        <dbReference type="Google" id="ProtNLM"/>
    </source>
</evidence>
<evidence type="ECO:0000256" key="1">
    <source>
        <dbReference type="ARBA" id="ARBA00004141"/>
    </source>
</evidence>
<dbReference type="PANTHER" id="PTHR16201:SF44">
    <property type="entry name" value="SEVEN TRANSMEMBRANE PROTEIN 1"/>
    <property type="match status" value="1"/>
</dbReference>
<feature type="compositionally biased region" description="Polar residues" evidence="7">
    <location>
        <begin position="123"/>
        <end position="138"/>
    </location>
</feature>
<keyword evidence="3 8" id="KW-1133">Transmembrane helix</keyword>
<comment type="subcellular location">
    <subcellularLocation>
        <location evidence="1">Membrane</location>
        <topology evidence="1">Multi-pass membrane protein</topology>
    </subcellularLocation>
</comment>
<sequence>MLPLNEALSGIFGSISLTAWIFLIVPQLYENFRNQSVDGLSPLFLIFWMFGDVCNLIGAIWAKLLSTVIGLGAYFCGVDAVMLGQLVYYKYYRPQTGTLDRPSHRSLVPPQHEPGITDPLLQPDQSHLSDDPSQQNVRKSSRLRRRDSLSEAFSAKSSLREAAKNTVSVLIVLVTGVAGWVIAWKTGTWSPQGSAPSDTVAPLGALLLGYASSFFYLTARLPQIYKNFRRKSCDGLSVLFIILSTIGNLTYGASILSYSLDRNYLITNVPWLLGSLGTLVQDFVIFFQFNHYSRLKNRQAQIRPDASYTSQAA</sequence>
<evidence type="ECO:0000256" key="4">
    <source>
        <dbReference type="ARBA" id="ARBA00023136"/>
    </source>
</evidence>
<dbReference type="Proteomes" id="UP001375240">
    <property type="component" value="Unassembled WGS sequence"/>
</dbReference>
<feature type="transmembrane region" description="Helical" evidence="8">
    <location>
        <begin position="199"/>
        <end position="217"/>
    </location>
</feature>
<evidence type="ECO:0000256" key="7">
    <source>
        <dbReference type="SAM" id="MobiDB-lite"/>
    </source>
</evidence>
<keyword evidence="10" id="KW-1185">Reference proteome</keyword>
<evidence type="ECO:0000256" key="6">
    <source>
        <dbReference type="ARBA" id="ARBA00050768"/>
    </source>
</evidence>
<dbReference type="SMART" id="SM00679">
    <property type="entry name" value="CTNS"/>
    <property type="match status" value="2"/>
</dbReference>
<evidence type="ECO:0000256" key="3">
    <source>
        <dbReference type="ARBA" id="ARBA00022989"/>
    </source>
</evidence>
<dbReference type="FunFam" id="1.20.1280.290:FF:000012">
    <property type="entry name" value="Vacuolar membrane PQ loop repeat protein"/>
    <property type="match status" value="1"/>
</dbReference>
<dbReference type="Pfam" id="PF04193">
    <property type="entry name" value="PQ-loop"/>
    <property type="match status" value="2"/>
</dbReference>
<evidence type="ECO:0000256" key="5">
    <source>
        <dbReference type="ARBA" id="ARBA00038039"/>
    </source>
</evidence>
<dbReference type="InterPro" id="IPR006603">
    <property type="entry name" value="PQ-loop_rpt"/>
</dbReference>
<evidence type="ECO:0000313" key="10">
    <source>
        <dbReference type="Proteomes" id="UP001375240"/>
    </source>
</evidence>
<evidence type="ECO:0000256" key="8">
    <source>
        <dbReference type="SAM" id="Phobius"/>
    </source>
</evidence>
<dbReference type="FunFam" id="1.20.1280.290:FF:000009">
    <property type="entry name" value="PQ loop repeat family protein"/>
    <property type="match status" value="1"/>
</dbReference>
<protein>
    <recommendedName>
        <fullName evidence="11">PQ-loop-domain-containing protein</fullName>
    </recommendedName>
</protein>
<dbReference type="EMBL" id="JAVHNQ010000010">
    <property type="protein sequence ID" value="KAK6337686.1"/>
    <property type="molecule type" value="Genomic_DNA"/>
</dbReference>
<dbReference type="GO" id="GO:0015174">
    <property type="term" value="F:basic amino acid transmembrane transporter activity"/>
    <property type="evidence" value="ECO:0007669"/>
    <property type="project" value="UniProtKB-ARBA"/>
</dbReference>
<feature type="transmembrane region" description="Helical" evidence="8">
    <location>
        <begin position="41"/>
        <end position="62"/>
    </location>
</feature>
<feature type="transmembrane region" description="Helical" evidence="8">
    <location>
        <begin position="68"/>
        <end position="89"/>
    </location>
</feature>